<sequence length="481" mass="53265">HSTLPGALLSESDFHLKLPHGRHSAGVMTHSATAPSQPSAPVDYHSGSPQYGKGLLLGDRMMLGHGISDVSPKGTRGRQYNMYDPCSPGLYPMVHTELSRMWAYALPTYSSLSSYTPKWRSLCTPASLPLVTDYFPADFEDLYTVYSYTMQKPDTGLEDAVDLPPDDYEEFSQFMTSATSASVSHGAGQGSVIQRTDRATRIMLKEMVYQRLAQGFQFIKLTCRATSRGAPDQAAGIGKRGPLFKLNGRSDGIDRQGIRGAGICGGGGSGSGGAEQPFMGLGSPHSSILPSGVASQKLEKAVYMSNGRQVHKLQFEDTNGSSHMPGVTVHRWERKKRYEEIPESYNFHMWPRNNNMGYCAANIQFSYLRDDEVNWNSHDYLIVGYQTNSTKTTRYWRARYILVPSDSLGSETIVSAKANPQMSIEDVRIANFEKFLEHVLRLLRKDEKTKLEERFLGALPTEIRHSFRPAVSSTGSTGHGH</sequence>
<comment type="caution">
    <text evidence="1">The sequence shown here is derived from an EMBL/GenBank/DDBJ whole genome shotgun (WGS) entry which is preliminary data.</text>
</comment>
<name>A0ACC1LY26_9FUNG</name>
<protein>
    <submittedName>
        <fullName evidence="1">Vacuolar membrane-associated protein iml1</fullName>
    </submittedName>
</protein>
<dbReference type="EMBL" id="JANBVB010001999">
    <property type="protein sequence ID" value="KAJ2888639.1"/>
    <property type="molecule type" value="Genomic_DNA"/>
</dbReference>
<accession>A0ACC1LY26</accession>
<proteinExistence type="predicted"/>
<dbReference type="Proteomes" id="UP001139981">
    <property type="component" value="Unassembled WGS sequence"/>
</dbReference>
<evidence type="ECO:0000313" key="2">
    <source>
        <dbReference type="Proteomes" id="UP001139981"/>
    </source>
</evidence>
<evidence type="ECO:0000313" key="1">
    <source>
        <dbReference type="EMBL" id="KAJ2888639.1"/>
    </source>
</evidence>
<feature type="non-terminal residue" evidence="1">
    <location>
        <position position="1"/>
    </location>
</feature>
<organism evidence="1 2">
    <name type="scientific">Coemansia aciculifera</name>
    <dbReference type="NCBI Taxonomy" id="417176"/>
    <lineage>
        <taxon>Eukaryota</taxon>
        <taxon>Fungi</taxon>
        <taxon>Fungi incertae sedis</taxon>
        <taxon>Zoopagomycota</taxon>
        <taxon>Kickxellomycotina</taxon>
        <taxon>Kickxellomycetes</taxon>
        <taxon>Kickxellales</taxon>
        <taxon>Kickxellaceae</taxon>
        <taxon>Coemansia</taxon>
    </lineage>
</organism>
<gene>
    <name evidence="1" type="primary">IML1_3</name>
    <name evidence="1" type="ORF">IWW38_004902</name>
</gene>
<keyword evidence="2" id="KW-1185">Reference proteome</keyword>
<feature type="non-terminal residue" evidence="1">
    <location>
        <position position="481"/>
    </location>
</feature>
<reference evidence="1" key="1">
    <citation type="submission" date="2022-07" db="EMBL/GenBank/DDBJ databases">
        <title>Phylogenomic reconstructions and comparative analyses of Kickxellomycotina fungi.</title>
        <authorList>
            <person name="Reynolds N.K."/>
            <person name="Stajich J.E."/>
            <person name="Barry K."/>
            <person name="Grigoriev I.V."/>
            <person name="Crous P."/>
            <person name="Smith M.E."/>
        </authorList>
    </citation>
    <scope>NUCLEOTIDE SEQUENCE</scope>
    <source>
        <strain evidence="1">CBS 190363</strain>
    </source>
</reference>